<feature type="region of interest" description="Disordered" evidence="1">
    <location>
        <begin position="1"/>
        <end position="87"/>
    </location>
</feature>
<evidence type="ECO:0000313" key="2">
    <source>
        <dbReference type="EMBL" id="KAK5989242.1"/>
    </source>
</evidence>
<gene>
    <name evidence="2" type="ORF">PT974_10748</name>
</gene>
<dbReference type="Proteomes" id="UP001338125">
    <property type="component" value="Unassembled WGS sequence"/>
</dbReference>
<protein>
    <submittedName>
        <fullName evidence="2">Uncharacterized protein</fullName>
    </submittedName>
</protein>
<feature type="compositionally biased region" description="Polar residues" evidence="1">
    <location>
        <begin position="9"/>
        <end position="18"/>
    </location>
</feature>
<evidence type="ECO:0000313" key="3">
    <source>
        <dbReference type="Proteomes" id="UP001338125"/>
    </source>
</evidence>
<name>A0ABR0SAQ3_9HYPO</name>
<accession>A0ABR0SAQ3</accession>
<reference evidence="2 3" key="1">
    <citation type="submission" date="2024-01" db="EMBL/GenBank/DDBJ databases">
        <title>Complete genome of Cladobotryum mycophilum ATHUM6906.</title>
        <authorList>
            <person name="Christinaki A.C."/>
            <person name="Myridakis A.I."/>
            <person name="Kouvelis V.N."/>
        </authorList>
    </citation>
    <scope>NUCLEOTIDE SEQUENCE [LARGE SCALE GENOMIC DNA]</scope>
    <source>
        <strain evidence="2 3">ATHUM6906</strain>
    </source>
</reference>
<proteinExistence type="predicted"/>
<keyword evidence="3" id="KW-1185">Reference proteome</keyword>
<dbReference type="EMBL" id="JAVFKD010000015">
    <property type="protein sequence ID" value="KAK5989242.1"/>
    <property type="molecule type" value="Genomic_DNA"/>
</dbReference>
<comment type="caution">
    <text evidence="2">The sequence shown here is derived from an EMBL/GenBank/DDBJ whole genome shotgun (WGS) entry which is preliminary data.</text>
</comment>
<sequence>MDPGGGSAGPQNQASSKGFQGPHMGWISDGGSLRNERIKTGTTRTSRPRQQDGGGGSARRSVRYSGPSSQSDETQHWDAEPNANIVP</sequence>
<organism evidence="2 3">
    <name type="scientific">Cladobotryum mycophilum</name>
    <dbReference type="NCBI Taxonomy" id="491253"/>
    <lineage>
        <taxon>Eukaryota</taxon>
        <taxon>Fungi</taxon>
        <taxon>Dikarya</taxon>
        <taxon>Ascomycota</taxon>
        <taxon>Pezizomycotina</taxon>
        <taxon>Sordariomycetes</taxon>
        <taxon>Hypocreomycetidae</taxon>
        <taxon>Hypocreales</taxon>
        <taxon>Hypocreaceae</taxon>
        <taxon>Cladobotryum</taxon>
    </lineage>
</organism>
<evidence type="ECO:0000256" key="1">
    <source>
        <dbReference type="SAM" id="MobiDB-lite"/>
    </source>
</evidence>